<protein>
    <submittedName>
        <fullName evidence="6">Phage integrase family protein</fullName>
    </submittedName>
</protein>
<dbReference type="Pfam" id="PF00589">
    <property type="entry name" value="Phage_integrase"/>
    <property type="match status" value="1"/>
</dbReference>
<reference evidence="7" key="1">
    <citation type="submission" date="2016-10" db="EMBL/GenBank/DDBJ databases">
        <title>The complete genome sequence of the rumen bacterium Butyrivibrio hungatei MB2003.</title>
        <authorList>
            <person name="Palevich N."/>
            <person name="Kelly W.J."/>
            <person name="Leahy S.C."/>
            <person name="Altermann E."/>
            <person name="Rakonjac J."/>
            <person name="Attwood G.T."/>
        </authorList>
    </citation>
    <scope>NUCLEOTIDE SEQUENCE [LARGE SCALE GENOMIC DNA]</scope>
    <source>
        <strain evidence="7">MB2003</strain>
        <plasmid evidence="7">Plasmid pnp144</plasmid>
    </source>
</reference>
<dbReference type="GO" id="GO:0003677">
    <property type="term" value="F:DNA binding"/>
    <property type="evidence" value="ECO:0007669"/>
    <property type="project" value="UniProtKB-UniRule"/>
</dbReference>
<organism evidence="6 7">
    <name type="scientific">Butyrivibrio hungatei</name>
    <dbReference type="NCBI Taxonomy" id="185008"/>
    <lineage>
        <taxon>Bacteria</taxon>
        <taxon>Bacillati</taxon>
        <taxon>Bacillota</taxon>
        <taxon>Clostridia</taxon>
        <taxon>Lachnospirales</taxon>
        <taxon>Lachnospiraceae</taxon>
        <taxon>Butyrivibrio</taxon>
    </lineage>
</organism>
<dbReference type="AlphaFoldDB" id="A0A1D9P5R1"/>
<feature type="domain" description="Core-binding (CB)" evidence="5">
    <location>
        <begin position="3"/>
        <end position="90"/>
    </location>
</feature>
<keyword evidence="1 3" id="KW-0238">DNA-binding</keyword>
<dbReference type="InterPro" id="IPR011010">
    <property type="entry name" value="DNA_brk_join_enz"/>
</dbReference>
<dbReference type="PROSITE" id="PS51900">
    <property type="entry name" value="CB"/>
    <property type="match status" value="1"/>
</dbReference>
<evidence type="ECO:0000259" key="5">
    <source>
        <dbReference type="PROSITE" id="PS51900"/>
    </source>
</evidence>
<dbReference type="PROSITE" id="PS51898">
    <property type="entry name" value="TYR_RECOMBINASE"/>
    <property type="match status" value="1"/>
</dbReference>
<keyword evidence="2" id="KW-0233">DNA recombination</keyword>
<name>A0A1D9P5R1_9FIRM</name>
<dbReference type="OrthoDB" id="2002824at2"/>
<dbReference type="CDD" id="cd00397">
    <property type="entry name" value="DNA_BRE_C"/>
    <property type="match status" value="1"/>
</dbReference>
<feature type="domain" description="Tyr recombinase" evidence="4">
    <location>
        <begin position="112"/>
        <end position="296"/>
    </location>
</feature>
<dbReference type="SUPFAM" id="SSF56349">
    <property type="entry name" value="DNA breaking-rejoining enzymes"/>
    <property type="match status" value="1"/>
</dbReference>
<evidence type="ECO:0000256" key="2">
    <source>
        <dbReference type="ARBA" id="ARBA00023172"/>
    </source>
</evidence>
<dbReference type="KEGG" id="bhu:bhn_II072"/>
<evidence type="ECO:0000256" key="1">
    <source>
        <dbReference type="ARBA" id="ARBA00023125"/>
    </source>
</evidence>
<keyword evidence="6" id="KW-0614">Plasmid</keyword>
<evidence type="ECO:0000313" key="7">
    <source>
        <dbReference type="Proteomes" id="UP000179284"/>
    </source>
</evidence>
<proteinExistence type="predicted"/>
<keyword evidence="7" id="KW-1185">Reference proteome</keyword>
<dbReference type="Proteomes" id="UP000179284">
    <property type="component" value="Plasmid pNP144"/>
</dbReference>
<geneLocation type="plasmid" evidence="7">
    <name>pnp144</name>
</geneLocation>
<dbReference type="GO" id="GO:0015074">
    <property type="term" value="P:DNA integration"/>
    <property type="evidence" value="ECO:0007669"/>
    <property type="project" value="InterPro"/>
</dbReference>
<accession>A0A1D9P5R1</accession>
<evidence type="ECO:0000256" key="3">
    <source>
        <dbReference type="PROSITE-ProRule" id="PRU01248"/>
    </source>
</evidence>
<gene>
    <name evidence="6" type="ORF">bhn_II072</name>
</gene>
<dbReference type="InterPro" id="IPR013762">
    <property type="entry name" value="Integrase-like_cat_sf"/>
</dbReference>
<sequence>MRNFSEILSEDFKRYFMECTMNMNSRTRDEYISYINLIVNRQCKDFIDITEEDARSYFNYLGSKLDSGSMTRKTVGVRLSCFRTLASFLEDKIEDYRNPFINIVRPEISPDINPNRIPSMEELDMLMLASRSEPKSFLIMALATRMGLSVTSILSLNKGSIVKEGSVTYLYFASKNDFKGNSYIPVPDDVAVILDDYLSRLGDEDNILFKNKRGNRMNLQNVDKMVRDLVKTTGIKTNYTMKDFRNRAILEMAAHGASHNDLKAYTGLSDIRLDNFMKHTDYVSTHCPANLVNYRLILN</sequence>
<dbReference type="RefSeq" id="WP_071177630.1">
    <property type="nucleotide sequence ID" value="NZ_CP017832.1"/>
</dbReference>
<dbReference type="Gene3D" id="1.10.443.10">
    <property type="entry name" value="Intergrase catalytic core"/>
    <property type="match status" value="1"/>
</dbReference>
<evidence type="ECO:0000313" key="6">
    <source>
        <dbReference type="EMBL" id="AOZ97871.1"/>
    </source>
</evidence>
<dbReference type="GO" id="GO:0006310">
    <property type="term" value="P:DNA recombination"/>
    <property type="evidence" value="ECO:0007669"/>
    <property type="project" value="UniProtKB-KW"/>
</dbReference>
<evidence type="ECO:0000259" key="4">
    <source>
        <dbReference type="PROSITE" id="PS51898"/>
    </source>
</evidence>
<dbReference type="InterPro" id="IPR044068">
    <property type="entry name" value="CB"/>
</dbReference>
<dbReference type="EMBL" id="CP017832">
    <property type="protein sequence ID" value="AOZ97871.1"/>
    <property type="molecule type" value="Genomic_DNA"/>
</dbReference>
<dbReference type="InterPro" id="IPR002104">
    <property type="entry name" value="Integrase_catalytic"/>
</dbReference>